<sequence length="286" mass="31212">MIQWFPGHMAKARRILQENAPLVDVVLEIVDARCPLASRNPDLMALVAHKPQVLILNKADLADPAATRLWVERLNEPGRPAVALDAVRGTGAREVLAAIRRAFAPVLRAWTAKGRKPRPARVMAVGIPNVGKSSAINRLVGARRAPVGDKPGVTRGKQWIRIGKDVELLDMPGILVPKFEDQRDGLLLAATGAIKDEVFDQREVANHLLHLIWESLGAAVAERYGLTRLDPEPVANLEAIGRFRGLLRAGEQVDLDAAAQLVLREFREGRLGRVTLQPPDPPPGGE</sequence>
<dbReference type="InterPro" id="IPR019991">
    <property type="entry name" value="GTP-bd_ribosome_bgen"/>
</dbReference>
<comment type="similarity">
    <text evidence="4">Belongs to the TRAFAC class YlqF/YawG GTPase family. MTG1 subfamily.</text>
</comment>
<accession>Q67PD5</accession>
<dbReference type="AlphaFoldDB" id="Q67PD5"/>
<evidence type="ECO:0000259" key="6">
    <source>
        <dbReference type="PROSITE" id="PS51721"/>
    </source>
</evidence>
<dbReference type="Gene3D" id="3.40.50.300">
    <property type="entry name" value="P-loop containing nucleotide triphosphate hydrolases"/>
    <property type="match status" value="1"/>
</dbReference>
<dbReference type="PIRSF" id="PIRSF006230">
    <property type="entry name" value="MG442"/>
    <property type="match status" value="1"/>
</dbReference>
<dbReference type="InterPro" id="IPR023179">
    <property type="entry name" value="GTP-bd_ortho_bundle_sf"/>
</dbReference>
<gene>
    <name evidence="7" type="ordered locus">STH1473</name>
</gene>
<dbReference type="GO" id="GO:0006412">
    <property type="term" value="P:translation"/>
    <property type="evidence" value="ECO:0007669"/>
    <property type="project" value="TreeGrafter"/>
</dbReference>
<dbReference type="STRING" id="292459.STH1473"/>
<evidence type="ECO:0000256" key="1">
    <source>
        <dbReference type="ARBA" id="ARBA00014898"/>
    </source>
</evidence>
<evidence type="ECO:0000256" key="4">
    <source>
        <dbReference type="PIRNR" id="PIRNR006230"/>
    </source>
</evidence>
<evidence type="ECO:0000313" key="7">
    <source>
        <dbReference type="EMBL" id="BAD40458.1"/>
    </source>
</evidence>
<dbReference type="CDD" id="cd01856">
    <property type="entry name" value="YlqF"/>
    <property type="match status" value="1"/>
</dbReference>
<dbReference type="HOGENOM" id="CLU_011106_1_0_9"/>
<evidence type="ECO:0000256" key="2">
    <source>
        <dbReference type="ARBA" id="ARBA00022741"/>
    </source>
</evidence>
<dbReference type="PROSITE" id="PS51721">
    <property type="entry name" value="G_CP"/>
    <property type="match status" value="1"/>
</dbReference>
<dbReference type="eggNOG" id="COG1161">
    <property type="taxonomic scope" value="Bacteria"/>
</dbReference>
<dbReference type="InterPro" id="IPR030378">
    <property type="entry name" value="G_CP_dom"/>
</dbReference>
<dbReference type="Proteomes" id="UP000000417">
    <property type="component" value="Chromosome"/>
</dbReference>
<dbReference type="InterPro" id="IPR016478">
    <property type="entry name" value="GTPase_MTG1"/>
</dbReference>
<dbReference type="PRINTS" id="PR00326">
    <property type="entry name" value="GTP1OBG"/>
</dbReference>
<feature type="binding site" evidence="5">
    <location>
        <begin position="129"/>
        <end position="134"/>
    </location>
    <ligand>
        <name>GTP</name>
        <dbReference type="ChEBI" id="CHEBI:37565"/>
    </ligand>
</feature>
<feature type="domain" description="CP-type G" evidence="6">
    <location>
        <begin position="9"/>
        <end position="177"/>
    </location>
</feature>
<reference evidence="7 8" key="1">
    <citation type="journal article" date="2004" name="Nucleic Acids Res.">
        <title>Genome sequence of Symbiobacterium thermophilum, an uncultivable bacterium that depends on microbial commensalism.</title>
        <authorList>
            <person name="Ueda K."/>
            <person name="Yamashita A."/>
            <person name="Ishikawa J."/>
            <person name="Shimada M."/>
            <person name="Watsuji T."/>
            <person name="Morimura K."/>
            <person name="Ikeda H."/>
            <person name="Hattori M."/>
            <person name="Beppu T."/>
        </authorList>
    </citation>
    <scope>NUCLEOTIDE SEQUENCE [LARGE SCALE GENOMIC DNA]</scope>
    <source>
        <strain evidence="8">T / IAM 14863</strain>
    </source>
</reference>
<evidence type="ECO:0000313" key="8">
    <source>
        <dbReference type="Proteomes" id="UP000000417"/>
    </source>
</evidence>
<feature type="binding site" evidence="5">
    <location>
        <begin position="57"/>
        <end position="60"/>
    </location>
    <ligand>
        <name>GTP</name>
        <dbReference type="ChEBI" id="CHEBI:37565"/>
    </ligand>
</feature>
<dbReference type="InterPro" id="IPR006073">
    <property type="entry name" value="GTP-bd"/>
</dbReference>
<dbReference type="SUPFAM" id="SSF52540">
    <property type="entry name" value="P-loop containing nucleoside triphosphate hydrolases"/>
    <property type="match status" value="1"/>
</dbReference>
<dbReference type="KEGG" id="sth:STH1473"/>
<organism evidence="7 8">
    <name type="scientific">Symbiobacterium thermophilum (strain DSM 24528 / JCM 14929 / IAM 14863 / T)</name>
    <dbReference type="NCBI Taxonomy" id="292459"/>
    <lineage>
        <taxon>Bacteria</taxon>
        <taxon>Bacillati</taxon>
        <taxon>Bacillota</taxon>
        <taxon>Clostridia</taxon>
        <taxon>Eubacteriales</taxon>
        <taxon>Symbiobacteriaceae</taxon>
        <taxon>Symbiobacterium</taxon>
    </lineage>
</organism>
<dbReference type="Gene3D" id="1.10.1580.10">
    <property type="match status" value="1"/>
</dbReference>
<keyword evidence="4" id="KW-0963">Cytoplasm</keyword>
<keyword evidence="3 4" id="KW-0342">GTP-binding</keyword>
<keyword evidence="8" id="KW-1185">Reference proteome</keyword>
<dbReference type="NCBIfam" id="TIGR03596">
    <property type="entry name" value="GTPase_YlqF"/>
    <property type="match status" value="1"/>
</dbReference>
<dbReference type="GO" id="GO:0003924">
    <property type="term" value="F:GTPase activity"/>
    <property type="evidence" value="ECO:0007669"/>
    <property type="project" value="TreeGrafter"/>
</dbReference>
<comment type="subcellular location">
    <subcellularLocation>
        <location evidence="4">Cytoplasm</location>
    </subcellularLocation>
</comment>
<dbReference type="GO" id="GO:0005525">
    <property type="term" value="F:GTP binding"/>
    <property type="evidence" value="ECO:0007669"/>
    <property type="project" value="UniProtKB-KW"/>
</dbReference>
<feature type="binding site" evidence="5">
    <location>
        <position position="173"/>
    </location>
    <ligand>
        <name>GTP</name>
        <dbReference type="ChEBI" id="CHEBI:37565"/>
    </ligand>
</feature>
<dbReference type="EMBL" id="AP006840">
    <property type="protein sequence ID" value="BAD40458.1"/>
    <property type="molecule type" value="Genomic_DNA"/>
</dbReference>
<evidence type="ECO:0000256" key="5">
    <source>
        <dbReference type="PIRSR" id="PIRSR006230-1"/>
    </source>
</evidence>
<proteinExistence type="inferred from homology"/>
<keyword evidence="2 4" id="KW-0547">Nucleotide-binding</keyword>
<protein>
    <recommendedName>
        <fullName evidence="1 4">Ribosome biogenesis GTPase A</fullName>
    </recommendedName>
</protein>
<evidence type="ECO:0000256" key="3">
    <source>
        <dbReference type="ARBA" id="ARBA00023134"/>
    </source>
</evidence>
<dbReference type="InterPro" id="IPR027417">
    <property type="entry name" value="P-loop_NTPase"/>
</dbReference>
<dbReference type="Pfam" id="PF01926">
    <property type="entry name" value="MMR_HSR1"/>
    <property type="match status" value="1"/>
</dbReference>
<dbReference type="PANTHER" id="PTHR45782">
    <property type="entry name" value="MITOCHONDRIAL RIBOSOME-ASSOCIATED GTPASE 1"/>
    <property type="match status" value="1"/>
</dbReference>
<dbReference type="GO" id="GO:0005737">
    <property type="term" value="C:cytoplasm"/>
    <property type="evidence" value="ECO:0007669"/>
    <property type="project" value="UniProtKB-SubCell"/>
</dbReference>
<comment type="function">
    <text evidence="4">Required for a late step of 50S ribosomal subunit assembly. Has GTPase activity.</text>
</comment>
<name>Q67PD5_SYMTH</name>
<dbReference type="PANTHER" id="PTHR45782:SF4">
    <property type="entry name" value="MITOCHONDRIAL RIBOSOME-ASSOCIATED GTPASE 1"/>
    <property type="match status" value="1"/>
</dbReference>